<proteinExistence type="predicted"/>
<gene>
    <name evidence="1" type="ORF">FLP_08790</name>
</gene>
<name>A0ABX2XJT2_9FLAO</name>
<accession>A0ABX2XJT2</accession>
<reference evidence="2" key="1">
    <citation type="submission" date="2016-03" db="EMBL/GenBank/DDBJ databases">
        <title>Draft genome sequence of Paenibacillus glacialis DSM 22343.</title>
        <authorList>
            <person name="Shin S.-K."/>
            <person name="Yi H."/>
        </authorList>
    </citation>
    <scope>NUCLEOTIDE SEQUENCE [LARGE SCALE GENOMIC DNA]</scope>
    <source>
        <strain evidence="2">CCUG 60099</strain>
    </source>
</reference>
<protein>
    <submittedName>
        <fullName evidence="1">Uncharacterized protein</fullName>
    </submittedName>
</protein>
<comment type="caution">
    <text evidence="1">The sequence shown here is derived from an EMBL/GenBank/DDBJ whole genome shotgun (WGS) entry which is preliminary data.</text>
</comment>
<evidence type="ECO:0000313" key="2">
    <source>
        <dbReference type="Proteomes" id="UP000093343"/>
    </source>
</evidence>
<organism evidence="1 2">
    <name type="scientific">Flavobacterium piscis</name>
    <dbReference type="NCBI Taxonomy" id="1114874"/>
    <lineage>
        <taxon>Bacteria</taxon>
        <taxon>Pseudomonadati</taxon>
        <taxon>Bacteroidota</taxon>
        <taxon>Flavobacteriia</taxon>
        <taxon>Flavobacteriales</taxon>
        <taxon>Flavobacteriaceae</taxon>
        <taxon>Flavobacterium</taxon>
    </lineage>
</organism>
<keyword evidence="2" id="KW-1185">Reference proteome</keyword>
<dbReference type="EMBL" id="LVEN01000013">
    <property type="protein sequence ID" value="OCB75553.1"/>
    <property type="molecule type" value="Genomic_DNA"/>
</dbReference>
<evidence type="ECO:0000313" key="1">
    <source>
        <dbReference type="EMBL" id="OCB75553.1"/>
    </source>
</evidence>
<sequence>MPHNDKPNEYLSIAQVFEGDPLKVYYNRLNYGTPFIRNHNGEYIVVKMGFSKDRHALDAMTKSAYVWRGQQDGEYIPVLIAELSKKNHIKICLIHLRK</sequence>
<dbReference type="Proteomes" id="UP000093343">
    <property type="component" value="Unassembled WGS sequence"/>
</dbReference>